<proteinExistence type="predicted"/>
<keyword evidence="3" id="KW-1185">Reference proteome</keyword>
<protein>
    <submittedName>
        <fullName evidence="2">Uncharacterized protein</fullName>
    </submittedName>
</protein>
<evidence type="ECO:0000313" key="3">
    <source>
        <dbReference type="Proteomes" id="UP000613011"/>
    </source>
</evidence>
<organism evidence="2 3">
    <name type="scientific">Ramlibacter aurantiacus</name>
    <dbReference type="NCBI Taxonomy" id="2801330"/>
    <lineage>
        <taxon>Bacteria</taxon>
        <taxon>Pseudomonadati</taxon>
        <taxon>Pseudomonadota</taxon>
        <taxon>Betaproteobacteria</taxon>
        <taxon>Burkholderiales</taxon>
        <taxon>Comamonadaceae</taxon>
        <taxon>Ramlibacter</taxon>
    </lineage>
</organism>
<comment type="caution">
    <text evidence="2">The sequence shown here is derived from an EMBL/GenBank/DDBJ whole genome shotgun (WGS) entry which is preliminary data.</text>
</comment>
<evidence type="ECO:0000313" key="2">
    <source>
        <dbReference type="EMBL" id="MBL0420131.1"/>
    </source>
</evidence>
<reference evidence="2" key="1">
    <citation type="submission" date="2021-01" db="EMBL/GenBank/DDBJ databases">
        <title>Ramlibacter sp. strain AW1 16S ribosomal RNA gene Genome sequencing and assembly.</title>
        <authorList>
            <person name="Kang M."/>
        </authorList>
    </citation>
    <scope>NUCLEOTIDE SEQUENCE</scope>
    <source>
        <strain evidence="2">AW1</strain>
    </source>
</reference>
<name>A0A936ZPL7_9BURK</name>
<sequence length="1329" mass="143269">MHNVNAYSRPAQSAGPPSLKVAATAGDLSRLRAPQRSWAARFFGLFTRRPSTPPDVRRLGQSDLVTGPRVGAGAAPAKFAWVASVARGLSTQLLARKVEELSEGKADELQPYLQQQGAEQIKLQLARELKPTCGWFRKSTKAREKAEVVFTAMTKGLATAQQRPEVQAALVRQQRARTVAEQVATLEGHLGALEQSRSPLVERARELNRISQELAQLAGGGDRPLLASLQGRIELQRGVQQRELIEGMGAQVKELAGKPVGEALADAPALQAQLVQSREAAAVMGALPEGQQVQVDKLLERMQGLVDTVEDAGPLLDRYDAIRGIDARNEETQPCKPLADHLRAGSVETYRTTQGKVDQICARAHPEDHEAVLAKLGDGIQDGRGGVAFGLIDDVVQGKPEAVDKIFGFEQWDELVLSLKLGGLDQQQEKELQKAGVDPARQQDIGDAFAARRFSMETTHSREVVNTEINRLLRAHDPARQGDLVGDKGQAPGASTWSIDQLKKLGGGLDKEVDLLLTHWIYLSALDPASQAINDKKVDELLRHFNKGRSTPVDLSAAKEQYRQGHVSSASVKQSKQLICDVADRLAKASALAQASQLHDPSVQARGLVERLKTQLTDGAQAQGKSDQELLAEKVEQCKDEWRAAGGPGYLKLATLTMTRDALFAHLASTGWKLQRDKSGNLPNLASAPDQAPMVDRLVEYGKTTRALQAALVDSSVSAKAKKQIVAKYTGELADLRAQLKGFDVTSRTMGAVDEEPSHSQLTSAGMLGQLEELATLQNVCVNVQGTRQLVDKTPNPRAAELQDMVEGASRVAILEEALDAHARGEPATRAGVMKRLKEFGLTLHDPHPHIRDLVRDVWRKVNAQDFDLAKLTQRFDPLRSGSKGLLRPSLPGAPVTSQTTPKVPAQPDALTGAQKRRLRNMEAVEQRFKSLEPGQSFEVRFGHEGELSVSNPLVIGVSQETQLSARTADAVRVVRTAQGYEVQVTQERSGSLAASVSFLGILTLGGKRSEGTASGFRATCEDPEAAQRLVKALVGQEPMDAATGDKLKFHTLDSRSSDTQATVRARLSIDVTDDLSLASVEGELLKARGEVRTSSRSGLTEVERWNRQHRRIASGSASALGGKFSKEAEMGQDLSVTRSFVRRAGLLREGSGFEVQARVVGGDVRTSLCAVMPHLLKPEASSELAQYVESVESALGAMGSRDSGLQVRLECAMTRRAMNKANDWYRNAQEHLKVAGHRSGIERAAALRSAREALAQADQIARDPASYVFKAFDVVVDSTAKAAKGAGRKSFAEVAGSQATGVAVPGAGEGQGTLDPAYARLLGSGSMA</sequence>
<dbReference type="EMBL" id="JAEQNA010000001">
    <property type="protein sequence ID" value="MBL0420131.1"/>
    <property type="molecule type" value="Genomic_DNA"/>
</dbReference>
<feature type="region of interest" description="Disordered" evidence="1">
    <location>
        <begin position="881"/>
        <end position="908"/>
    </location>
</feature>
<accession>A0A936ZPL7</accession>
<dbReference type="Proteomes" id="UP000613011">
    <property type="component" value="Unassembled WGS sequence"/>
</dbReference>
<evidence type="ECO:0000256" key="1">
    <source>
        <dbReference type="SAM" id="MobiDB-lite"/>
    </source>
</evidence>
<dbReference type="RefSeq" id="WP_201683119.1">
    <property type="nucleotide sequence ID" value="NZ_JAEQNA010000001.1"/>
</dbReference>
<gene>
    <name evidence="2" type="ORF">JI739_07195</name>
</gene>